<comment type="caution">
    <text evidence="6">The sequence shown here is derived from an EMBL/GenBank/DDBJ whole genome shotgun (WGS) entry which is preliminary data.</text>
</comment>
<dbReference type="EC" id="5.4.4.2" evidence="4"/>
<feature type="domain" description="Chorismate-utilising enzyme C-terminal" evidence="5">
    <location>
        <begin position="207"/>
        <end position="458"/>
    </location>
</feature>
<proteinExistence type="inferred from homology"/>
<evidence type="ECO:0000256" key="4">
    <source>
        <dbReference type="HAMAP-Rule" id="MF_01935"/>
    </source>
</evidence>
<dbReference type="NCBIfam" id="TIGR00543">
    <property type="entry name" value="isochor_syn"/>
    <property type="match status" value="1"/>
</dbReference>
<keyword evidence="4" id="KW-0479">Metal-binding</keyword>
<comment type="catalytic activity">
    <reaction evidence="1 4">
        <text>chorismate = isochorismate</text>
        <dbReference type="Rhea" id="RHEA:18985"/>
        <dbReference type="ChEBI" id="CHEBI:29748"/>
        <dbReference type="ChEBI" id="CHEBI:29780"/>
        <dbReference type="EC" id="5.4.4.2"/>
    </reaction>
</comment>
<sequence length="472" mass="53866">MITTNKNIYPKWIYDGIKNSQQTGRAFIISYVKKIEPIDPLHFFRNGAELFFGQRLFWSDPSGEMSIVGVGNIYVIEAEKEMRFQTVKEKWTKLLDQIILNDESEGSVIGTGPLLLGGFSFDPYKPKSSLWQEFKDGMMFLPAFMLTHLRGDSWLTINLQVAEDDDPEQTAMKLENELNTLLKEKEESLDCEKDQSYKTMIQEVEPESWIHSVRKATHQIQQGRLEKVVLARELQLQATDTILAEDILYRLREQQPASYIFAIENGEKCFIGASPERLVKKEGNQLLTTCLAGTIRRGKTIEQDVELGQQLLHDRKNRYEHDLVVQMIRSAMEEGCSKVVTPSEPILYKLKDVQHLYTPIVGYSDSTSILDMVERLHPTPALGGYPREQAMELIRKEEILDRGWYGAPVGWLDRQGNGEFVVAIRSGMIYHHLASLFAGCGIVEDSIAESEYEETMIKFKPMLTAIGGKINE</sequence>
<protein>
    <recommendedName>
        <fullName evidence="4">Isochorismate synthase MenF</fullName>
        <ecNumber evidence="4">5.4.4.2</ecNumber>
    </recommendedName>
    <alternativeName>
        <fullName evidence="4">Isochorismate mutase</fullName>
    </alternativeName>
</protein>
<feature type="binding site" evidence="4">
    <location>
        <position position="320"/>
    </location>
    <ligand>
        <name>Mg(2+)</name>
        <dbReference type="ChEBI" id="CHEBI:18420"/>
    </ligand>
</feature>
<dbReference type="InterPro" id="IPR034681">
    <property type="entry name" value="MenF"/>
</dbReference>
<dbReference type="InterPro" id="IPR005801">
    <property type="entry name" value="ADC_synthase"/>
</dbReference>
<keyword evidence="7" id="KW-1185">Reference proteome</keyword>
<dbReference type="EMBL" id="LSKU01000001">
    <property type="protein sequence ID" value="KXG44129.1"/>
    <property type="molecule type" value="Genomic_DNA"/>
</dbReference>
<dbReference type="Proteomes" id="UP000070352">
    <property type="component" value="Unassembled WGS sequence"/>
</dbReference>
<dbReference type="AlphaFoldDB" id="A0A135L5C1"/>
<comment type="pathway">
    <text evidence="4">Quinol/quinone metabolism; 1,4-dihydroxy-2-naphthoate biosynthesis; 1,4-dihydroxy-2-naphthoate from chorismate: step 1/7.</text>
</comment>
<dbReference type="UniPathway" id="UPA00079"/>
<dbReference type="OrthoDB" id="9803598at2"/>
<evidence type="ECO:0000313" key="6">
    <source>
        <dbReference type="EMBL" id="KXG44129.1"/>
    </source>
</evidence>
<accession>A0A135L5C1</accession>
<evidence type="ECO:0000256" key="3">
    <source>
        <dbReference type="ARBA" id="ARBA00023235"/>
    </source>
</evidence>
<dbReference type="RefSeq" id="WP_068725479.1">
    <property type="nucleotide sequence ID" value="NZ_LSKU01000001.1"/>
</dbReference>
<dbReference type="STRING" id="1413211.U473_09030"/>
<comment type="function">
    <text evidence="4">Catalyzes the conversion of chorismate to isochorismate.</text>
</comment>
<comment type="cofactor">
    <cofactor evidence="4">
        <name>Mg(2+)</name>
        <dbReference type="ChEBI" id="CHEBI:18420"/>
    </cofactor>
</comment>
<dbReference type="UniPathway" id="UPA01057">
    <property type="reaction ID" value="UER00163"/>
</dbReference>
<dbReference type="GO" id="GO:0009234">
    <property type="term" value="P:menaquinone biosynthetic process"/>
    <property type="evidence" value="ECO:0007669"/>
    <property type="project" value="UniProtKB-UniRule"/>
</dbReference>
<name>A0A135L5C1_9BACI</name>
<evidence type="ECO:0000256" key="2">
    <source>
        <dbReference type="ARBA" id="ARBA00005297"/>
    </source>
</evidence>
<dbReference type="InterPro" id="IPR004561">
    <property type="entry name" value="IsoChor_synthase"/>
</dbReference>
<dbReference type="GO" id="GO:0008909">
    <property type="term" value="F:isochorismate synthase activity"/>
    <property type="evidence" value="ECO:0007669"/>
    <property type="project" value="UniProtKB-UniRule"/>
</dbReference>
<feature type="active site" description="Proton donor" evidence="4">
    <location>
        <position position="276"/>
    </location>
</feature>
<evidence type="ECO:0000256" key="1">
    <source>
        <dbReference type="ARBA" id="ARBA00000799"/>
    </source>
</evidence>
<dbReference type="PANTHER" id="PTHR42839:SF1">
    <property type="entry name" value="ISOCHORISMATE SYNTHASE MENF"/>
    <property type="match status" value="1"/>
</dbReference>
<comment type="similarity">
    <text evidence="2 4">Belongs to the isochorismate synthase family.</text>
</comment>
<dbReference type="Gene3D" id="3.60.120.10">
    <property type="entry name" value="Anthranilate synthase"/>
    <property type="match status" value="1"/>
</dbReference>
<dbReference type="GO" id="GO:0000287">
    <property type="term" value="F:magnesium ion binding"/>
    <property type="evidence" value="ECO:0007669"/>
    <property type="project" value="UniProtKB-UniRule"/>
</dbReference>
<keyword evidence="4" id="KW-0474">Menaquinone biosynthesis</keyword>
<keyword evidence="4" id="KW-0460">Magnesium</keyword>
<evidence type="ECO:0000259" key="5">
    <source>
        <dbReference type="Pfam" id="PF00425"/>
    </source>
</evidence>
<dbReference type="PANTHER" id="PTHR42839">
    <property type="entry name" value="ISOCHORISMATE SYNTHASE ENTC"/>
    <property type="match status" value="1"/>
</dbReference>
<dbReference type="GO" id="GO:0009697">
    <property type="term" value="P:salicylic acid biosynthetic process"/>
    <property type="evidence" value="ECO:0007669"/>
    <property type="project" value="TreeGrafter"/>
</dbReference>
<feature type="active site" description="Proton acceptor" evidence="4">
    <location>
        <position position="227"/>
    </location>
</feature>
<feature type="binding site" evidence="4">
    <location>
        <position position="454"/>
    </location>
    <ligand>
        <name>Mg(2+)</name>
        <dbReference type="ChEBI" id="CHEBI:18420"/>
    </ligand>
</feature>
<dbReference type="InterPro" id="IPR015890">
    <property type="entry name" value="Chorismate_C"/>
</dbReference>
<comment type="pathway">
    <text evidence="4">Quinol/quinone metabolism; menaquinone biosynthesis.</text>
</comment>
<reference evidence="6 7" key="1">
    <citation type="submission" date="2016-02" db="EMBL/GenBank/DDBJ databases">
        <title>Draft Genome for Tepidibacillus decaturensis nov. sp. Strain Z9, an Anaerobic, Moderately Thermophilic and Heterotrophic Bacterium from Deep Subsurface of the Illinois Basin, USA.</title>
        <authorList>
            <person name="Dong Y."/>
            <person name="Chang J.Y."/>
            <person name="Sanford R."/>
            <person name="Fouke B.W."/>
        </authorList>
    </citation>
    <scope>NUCLEOTIDE SEQUENCE [LARGE SCALE GENOMIC DNA]</scope>
    <source>
        <strain evidence="6 7">Z9</strain>
    </source>
</reference>
<organism evidence="6 7">
    <name type="scientific">Tepidibacillus decaturensis</name>
    <dbReference type="NCBI Taxonomy" id="1413211"/>
    <lineage>
        <taxon>Bacteria</taxon>
        <taxon>Bacillati</taxon>
        <taxon>Bacillota</taxon>
        <taxon>Bacilli</taxon>
        <taxon>Bacillales</taxon>
        <taxon>Bacillaceae</taxon>
        <taxon>Tepidibacillus</taxon>
    </lineage>
</organism>
<dbReference type="SUPFAM" id="SSF56322">
    <property type="entry name" value="ADC synthase"/>
    <property type="match status" value="1"/>
</dbReference>
<keyword evidence="3 4" id="KW-0413">Isomerase</keyword>
<gene>
    <name evidence="4" type="primary">menF</name>
    <name evidence="6" type="ORF">U473_09030</name>
</gene>
<dbReference type="HAMAP" id="MF_01935">
    <property type="entry name" value="MenF"/>
    <property type="match status" value="1"/>
</dbReference>
<evidence type="ECO:0000313" key="7">
    <source>
        <dbReference type="Proteomes" id="UP000070352"/>
    </source>
</evidence>
<dbReference type="Pfam" id="PF00425">
    <property type="entry name" value="Chorismate_bind"/>
    <property type="match status" value="1"/>
</dbReference>